<gene>
    <name evidence="2" type="ORF">CIB95_07430</name>
</gene>
<evidence type="ECO:0000313" key="3">
    <source>
        <dbReference type="Proteomes" id="UP000217083"/>
    </source>
</evidence>
<dbReference type="AlphaFoldDB" id="A0A263BVD0"/>
<keyword evidence="1" id="KW-0812">Transmembrane</keyword>
<organism evidence="2 3">
    <name type="scientific">Lottiidibacillus patelloidae</name>
    <dbReference type="NCBI Taxonomy" id="2670334"/>
    <lineage>
        <taxon>Bacteria</taxon>
        <taxon>Bacillati</taxon>
        <taxon>Bacillota</taxon>
        <taxon>Bacilli</taxon>
        <taxon>Bacillales</taxon>
        <taxon>Bacillaceae</taxon>
        <taxon>Lottiidibacillus</taxon>
    </lineage>
</organism>
<keyword evidence="3" id="KW-1185">Reference proteome</keyword>
<name>A0A263BVD0_9BACI</name>
<keyword evidence="1" id="KW-0472">Membrane</keyword>
<evidence type="ECO:0000256" key="1">
    <source>
        <dbReference type="SAM" id="Phobius"/>
    </source>
</evidence>
<evidence type="ECO:0008006" key="4">
    <source>
        <dbReference type="Google" id="ProtNLM"/>
    </source>
</evidence>
<protein>
    <recommendedName>
        <fullName evidence="4">Sporulation protein YpjB</fullName>
    </recommendedName>
</protein>
<keyword evidence="1" id="KW-1133">Transmembrane helix</keyword>
<proteinExistence type="predicted"/>
<comment type="caution">
    <text evidence="2">The sequence shown here is derived from an EMBL/GenBank/DDBJ whole genome shotgun (WGS) entry which is preliminary data.</text>
</comment>
<dbReference type="Pfam" id="PF09577">
    <property type="entry name" value="Spore_YpjB"/>
    <property type="match status" value="1"/>
</dbReference>
<sequence>MDKEVGQLKFIKQFFIIGIISLLSFTLNISSTFAHHDVDHVTKKQLSHLADKIYLFVKNEKYDEASVVLMTFAKEFSKVEEDELKISTLDLEMLALSYQNLEQILSQENVEKTIAFRQVTEFRLLLDALTTSYQPLWVEKETVVKSTFQNMNESLLSGNNVAFQTSLNEFLSVYDVLYPALFVDLTTEQLEKIDGHVQFLDKYRATFAQNEKATEHFAIIKSDFDALFAGELEDDEADPSLIWVMFSVGGIIFASLCFVGWRKYKSEKIEKSKKVRNR</sequence>
<reference evidence="2 3" key="2">
    <citation type="submission" date="2017-09" db="EMBL/GenBank/DDBJ databases">
        <title>Bacillus patelloidae sp. nov., isolated from the intestinal tract of a marine limpet.</title>
        <authorList>
            <person name="Liu R."/>
            <person name="Dong C."/>
            <person name="Shao Z."/>
        </authorList>
    </citation>
    <scope>NUCLEOTIDE SEQUENCE [LARGE SCALE GENOMIC DNA]</scope>
    <source>
        <strain evidence="2 3">SA5d-4</strain>
    </source>
</reference>
<dbReference type="EMBL" id="NPIA01000003">
    <property type="protein sequence ID" value="OZM57287.1"/>
    <property type="molecule type" value="Genomic_DNA"/>
</dbReference>
<dbReference type="Proteomes" id="UP000217083">
    <property type="component" value="Unassembled WGS sequence"/>
</dbReference>
<feature type="transmembrane region" description="Helical" evidence="1">
    <location>
        <begin position="241"/>
        <end position="261"/>
    </location>
</feature>
<reference evidence="3" key="1">
    <citation type="submission" date="2017-08" db="EMBL/GenBank/DDBJ databases">
        <authorList>
            <person name="Huang Z."/>
        </authorList>
    </citation>
    <scope>NUCLEOTIDE SEQUENCE [LARGE SCALE GENOMIC DNA]</scope>
    <source>
        <strain evidence="3">SA5d-4</strain>
    </source>
</reference>
<evidence type="ECO:0000313" key="2">
    <source>
        <dbReference type="EMBL" id="OZM57287.1"/>
    </source>
</evidence>
<accession>A0A263BVD0</accession>
<dbReference type="InterPro" id="IPR014231">
    <property type="entry name" value="Spore_YpjB"/>
</dbReference>